<evidence type="ECO:0000313" key="1">
    <source>
        <dbReference type="Proteomes" id="UP000492821"/>
    </source>
</evidence>
<proteinExistence type="predicted"/>
<protein>
    <submittedName>
        <fullName evidence="2">Secreted protein</fullName>
    </submittedName>
</protein>
<dbReference type="WBParaSite" id="Pan_g22564.t1">
    <property type="protein sequence ID" value="Pan_g22564.t1"/>
    <property type="gene ID" value="Pan_g22564"/>
</dbReference>
<organism evidence="1 2">
    <name type="scientific">Panagrellus redivivus</name>
    <name type="common">Microworm</name>
    <dbReference type="NCBI Taxonomy" id="6233"/>
    <lineage>
        <taxon>Eukaryota</taxon>
        <taxon>Metazoa</taxon>
        <taxon>Ecdysozoa</taxon>
        <taxon>Nematoda</taxon>
        <taxon>Chromadorea</taxon>
        <taxon>Rhabditida</taxon>
        <taxon>Tylenchina</taxon>
        <taxon>Panagrolaimomorpha</taxon>
        <taxon>Panagrolaimoidea</taxon>
        <taxon>Panagrolaimidae</taxon>
        <taxon>Panagrellus</taxon>
    </lineage>
</organism>
<name>A0A7E4VLZ3_PANRE</name>
<sequence length="86" mass="10073">MINFNVENIHKHRLFTLLLFSLPTDALVVGRSLLKQSVSSFRLDCAELARQYKPTTTALPPRPTPRIRLGYWNLLNLIKLSQEWFY</sequence>
<keyword evidence="1" id="KW-1185">Reference proteome</keyword>
<reference evidence="2" key="2">
    <citation type="submission" date="2020-10" db="UniProtKB">
        <authorList>
            <consortium name="WormBaseParasite"/>
        </authorList>
    </citation>
    <scope>IDENTIFICATION</scope>
</reference>
<evidence type="ECO:0000313" key="2">
    <source>
        <dbReference type="WBParaSite" id="Pan_g22564.t1"/>
    </source>
</evidence>
<reference evidence="1" key="1">
    <citation type="journal article" date="2013" name="Genetics">
        <title>The draft genome and transcriptome of Panagrellus redivivus are shaped by the harsh demands of a free-living lifestyle.</title>
        <authorList>
            <person name="Srinivasan J."/>
            <person name="Dillman A.R."/>
            <person name="Macchietto M.G."/>
            <person name="Heikkinen L."/>
            <person name="Lakso M."/>
            <person name="Fracchia K.M."/>
            <person name="Antoshechkin I."/>
            <person name="Mortazavi A."/>
            <person name="Wong G."/>
            <person name="Sternberg P.W."/>
        </authorList>
    </citation>
    <scope>NUCLEOTIDE SEQUENCE [LARGE SCALE GENOMIC DNA]</scope>
    <source>
        <strain evidence="1">MT8872</strain>
    </source>
</reference>
<accession>A0A7E4VLZ3</accession>
<dbReference type="AlphaFoldDB" id="A0A7E4VLZ3"/>
<dbReference type="Proteomes" id="UP000492821">
    <property type="component" value="Unassembled WGS sequence"/>
</dbReference>